<dbReference type="STRING" id="207949.RED65_16226"/>
<dbReference type="SUPFAM" id="SSF51419">
    <property type="entry name" value="PLP-binding barrel"/>
    <property type="match status" value="1"/>
</dbReference>
<dbReference type="HAMAP" id="MF_01201">
    <property type="entry name" value="Ala_racemase"/>
    <property type="match status" value="1"/>
</dbReference>
<dbReference type="GO" id="GO:0030632">
    <property type="term" value="P:D-alanine biosynthetic process"/>
    <property type="evidence" value="ECO:0007669"/>
    <property type="project" value="UniProtKB-UniRule"/>
</dbReference>
<name>Q1N2K6_9GAMM</name>
<sequence length="365" mass="40156">MSRPTQAIIDLEALRSNYRLADSLAPQSQSIAVVKANAYGHGAVPCAKALEPIVPAFAVASIDEAIELREGGIRKPILLLEGPFSFGEVQIASEHEFWLMIENHNHLAFIEQCEHKKLICKPLKCWLKMDSGMHRLGFMPFEIAAIYQKLKSTSIVHDEIVVATHFATADVEGDAFVKEQIDCFNEAISGLGCLTSLCNSAGVMAWPQAHGSWNRPGFMLYGASPFELPQHNDKTLQSVMTLQSKVISVRNVKKGEAVGYGKTWIAQRDSRIATVTVGYGDGYPRHAKNGTPILVNNQRCKLAGRVSMDMITVDVTDVGSVNIGDDVICWGKDLPINEVAHYSGTIGYELMTRMPLRPSRIYINA</sequence>
<evidence type="ECO:0000256" key="1">
    <source>
        <dbReference type="ARBA" id="ARBA00000316"/>
    </source>
</evidence>
<evidence type="ECO:0000256" key="2">
    <source>
        <dbReference type="ARBA" id="ARBA00001933"/>
    </source>
</evidence>
<evidence type="ECO:0000256" key="6">
    <source>
        <dbReference type="PIRSR" id="PIRSR600821-50"/>
    </source>
</evidence>
<reference evidence="9 10" key="1">
    <citation type="submission" date="2006-03" db="EMBL/GenBank/DDBJ databases">
        <authorList>
            <person name="Pinhassi J."/>
            <person name="Pedros-Alio C."/>
            <person name="Ferriera S."/>
            <person name="Johnson J."/>
            <person name="Kravitz S."/>
            <person name="Halpern A."/>
            <person name="Remington K."/>
            <person name="Beeson K."/>
            <person name="Tran B."/>
            <person name="Rogers Y.-H."/>
            <person name="Friedman R."/>
            <person name="Venter J.C."/>
        </authorList>
    </citation>
    <scope>NUCLEOTIDE SEQUENCE [LARGE SCALE GENOMIC DNA]</scope>
    <source>
        <strain evidence="9 10">RED65</strain>
    </source>
</reference>
<dbReference type="InterPro" id="IPR000821">
    <property type="entry name" value="Ala_racemase"/>
</dbReference>
<comment type="catalytic activity">
    <reaction evidence="1 5">
        <text>L-alanine = D-alanine</text>
        <dbReference type="Rhea" id="RHEA:20249"/>
        <dbReference type="ChEBI" id="CHEBI:57416"/>
        <dbReference type="ChEBI" id="CHEBI:57972"/>
        <dbReference type="EC" id="5.1.1.1"/>
    </reaction>
</comment>
<evidence type="ECO:0000313" key="9">
    <source>
        <dbReference type="EMBL" id="EAT12401.1"/>
    </source>
</evidence>
<feature type="modified residue" description="N6-(pyridoxal phosphate)lysine" evidence="5 6">
    <location>
        <position position="35"/>
    </location>
</feature>
<dbReference type="AlphaFoldDB" id="Q1N2K6"/>
<proteinExistence type="inferred from homology"/>
<evidence type="ECO:0000259" key="8">
    <source>
        <dbReference type="SMART" id="SM01005"/>
    </source>
</evidence>
<dbReference type="PROSITE" id="PS00395">
    <property type="entry name" value="ALANINE_RACEMASE"/>
    <property type="match status" value="1"/>
</dbReference>
<dbReference type="EMBL" id="AAQH01000007">
    <property type="protein sequence ID" value="EAT12401.1"/>
    <property type="molecule type" value="Genomic_DNA"/>
</dbReference>
<accession>Q1N2K6</accession>
<dbReference type="GO" id="GO:0008784">
    <property type="term" value="F:alanine racemase activity"/>
    <property type="evidence" value="ECO:0007669"/>
    <property type="project" value="UniProtKB-UniRule"/>
</dbReference>
<comment type="caution">
    <text evidence="9">The sequence shown here is derived from an EMBL/GenBank/DDBJ whole genome shotgun (WGS) entry which is preliminary data.</text>
</comment>
<evidence type="ECO:0000256" key="4">
    <source>
        <dbReference type="ARBA" id="ARBA00023235"/>
    </source>
</evidence>
<comment type="similarity">
    <text evidence="5">Belongs to the alanine racemase family.</text>
</comment>
<comment type="pathway">
    <text evidence="5">Amino-acid biosynthesis; D-alanine biosynthesis; D-alanine from L-alanine: step 1/1.</text>
</comment>
<evidence type="ECO:0000256" key="7">
    <source>
        <dbReference type="PIRSR" id="PIRSR600821-52"/>
    </source>
</evidence>
<evidence type="ECO:0000256" key="3">
    <source>
        <dbReference type="ARBA" id="ARBA00022898"/>
    </source>
</evidence>
<dbReference type="SUPFAM" id="SSF50621">
    <property type="entry name" value="Alanine racemase C-terminal domain-like"/>
    <property type="match status" value="1"/>
</dbReference>
<evidence type="ECO:0000256" key="5">
    <source>
        <dbReference type="HAMAP-Rule" id="MF_01201"/>
    </source>
</evidence>
<comment type="function">
    <text evidence="5">Catalyzes the interconversion of L-alanine and D-alanine. May also act on other amino acids.</text>
</comment>
<dbReference type="FunFam" id="3.20.20.10:FF:000002">
    <property type="entry name" value="Alanine racemase"/>
    <property type="match status" value="1"/>
</dbReference>
<dbReference type="Gene3D" id="3.20.20.10">
    <property type="entry name" value="Alanine racemase"/>
    <property type="match status" value="1"/>
</dbReference>
<dbReference type="InterPro" id="IPR011079">
    <property type="entry name" value="Ala_racemase_C"/>
</dbReference>
<keyword evidence="4 5" id="KW-0413">Isomerase</keyword>
<dbReference type="CDD" id="cd06827">
    <property type="entry name" value="PLPDE_III_AR_proteobact"/>
    <property type="match status" value="1"/>
</dbReference>
<keyword evidence="10" id="KW-1185">Reference proteome</keyword>
<keyword evidence="3 5" id="KW-0663">Pyridoxal phosphate</keyword>
<dbReference type="SMART" id="SM01005">
    <property type="entry name" value="Ala_racemase_C"/>
    <property type="match status" value="1"/>
</dbReference>
<feature type="active site" description="Proton acceptor; specific for L-alanine" evidence="5">
    <location>
        <position position="260"/>
    </location>
</feature>
<dbReference type="NCBIfam" id="TIGR00492">
    <property type="entry name" value="alr"/>
    <property type="match status" value="1"/>
</dbReference>
<evidence type="ECO:0000313" key="10">
    <source>
        <dbReference type="Proteomes" id="UP000004263"/>
    </source>
</evidence>
<feature type="binding site" evidence="5 7">
    <location>
        <position position="308"/>
    </location>
    <ligand>
        <name>substrate</name>
    </ligand>
</feature>
<dbReference type="GO" id="GO:0005829">
    <property type="term" value="C:cytosol"/>
    <property type="evidence" value="ECO:0007669"/>
    <property type="project" value="TreeGrafter"/>
</dbReference>
<dbReference type="Proteomes" id="UP000004263">
    <property type="component" value="Unassembled WGS sequence"/>
</dbReference>
<dbReference type="GO" id="GO:0030170">
    <property type="term" value="F:pyridoxal phosphate binding"/>
    <property type="evidence" value="ECO:0007669"/>
    <property type="project" value="UniProtKB-UniRule"/>
</dbReference>
<feature type="domain" description="Alanine racemase C-terminal" evidence="8">
    <location>
        <begin position="239"/>
        <end position="363"/>
    </location>
</feature>
<dbReference type="Pfam" id="PF01168">
    <property type="entry name" value="Ala_racemase_N"/>
    <property type="match status" value="1"/>
</dbReference>
<dbReference type="InterPro" id="IPR020622">
    <property type="entry name" value="Ala_racemase_pyridoxalP-BS"/>
</dbReference>
<dbReference type="HOGENOM" id="CLU_028393_1_0_6"/>
<dbReference type="UniPathway" id="UPA00042">
    <property type="reaction ID" value="UER00497"/>
</dbReference>
<feature type="active site" description="Proton acceptor; specific for D-alanine" evidence="5">
    <location>
        <position position="35"/>
    </location>
</feature>
<dbReference type="InterPro" id="IPR009006">
    <property type="entry name" value="Ala_racemase/Decarboxylase_C"/>
</dbReference>
<dbReference type="PANTHER" id="PTHR30511">
    <property type="entry name" value="ALANINE RACEMASE"/>
    <property type="match status" value="1"/>
</dbReference>
<organism evidence="9 10">
    <name type="scientific">Bermanella marisrubri</name>
    <dbReference type="NCBI Taxonomy" id="207949"/>
    <lineage>
        <taxon>Bacteria</taxon>
        <taxon>Pseudomonadati</taxon>
        <taxon>Pseudomonadota</taxon>
        <taxon>Gammaproteobacteria</taxon>
        <taxon>Oceanospirillales</taxon>
        <taxon>Oceanospirillaceae</taxon>
        <taxon>Bermanella</taxon>
    </lineage>
</organism>
<dbReference type="InterPro" id="IPR001608">
    <property type="entry name" value="Ala_racemase_N"/>
</dbReference>
<dbReference type="PANTHER" id="PTHR30511:SF0">
    <property type="entry name" value="ALANINE RACEMASE, CATABOLIC-RELATED"/>
    <property type="match status" value="1"/>
</dbReference>
<dbReference type="PRINTS" id="PR00992">
    <property type="entry name" value="ALARACEMASE"/>
</dbReference>
<dbReference type="EC" id="5.1.1.1" evidence="5"/>
<feature type="binding site" evidence="5 7">
    <location>
        <position position="135"/>
    </location>
    <ligand>
        <name>substrate</name>
    </ligand>
</feature>
<dbReference type="InterPro" id="IPR029066">
    <property type="entry name" value="PLP-binding_barrel"/>
</dbReference>
<gene>
    <name evidence="9" type="ORF">RED65_16226</name>
</gene>
<dbReference type="OrthoDB" id="9813814at2"/>
<protein>
    <recommendedName>
        <fullName evidence="5">Alanine racemase</fullName>
        <ecNumber evidence="5">5.1.1.1</ecNumber>
    </recommendedName>
</protein>
<dbReference type="Pfam" id="PF00842">
    <property type="entry name" value="Ala_racemase_C"/>
    <property type="match status" value="1"/>
</dbReference>
<dbReference type="RefSeq" id="WP_007018210.1">
    <property type="nucleotide sequence ID" value="NZ_CH724116.1"/>
</dbReference>
<dbReference type="Gene3D" id="2.40.37.10">
    <property type="entry name" value="Lyase, Ornithine Decarboxylase, Chain A, domain 1"/>
    <property type="match status" value="1"/>
</dbReference>
<comment type="cofactor">
    <cofactor evidence="2 5 6">
        <name>pyridoxal 5'-phosphate</name>
        <dbReference type="ChEBI" id="CHEBI:597326"/>
    </cofactor>
</comment>